<dbReference type="AlphaFoldDB" id="A0AA38C3G6"/>
<dbReference type="InterPro" id="IPR044861">
    <property type="entry name" value="IPNS-like_FE2OG_OXY"/>
</dbReference>
<organism evidence="4 5">
    <name type="scientific">Taxus chinensis</name>
    <name type="common">Chinese yew</name>
    <name type="synonym">Taxus wallichiana var. chinensis</name>
    <dbReference type="NCBI Taxonomy" id="29808"/>
    <lineage>
        <taxon>Eukaryota</taxon>
        <taxon>Viridiplantae</taxon>
        <taxon>Streptophyta</taxon>
        <taxon>Embryophyta</taxon>
        <taxon>Tracheophyta</taxon>
        <taxon>Spermatophyta</taxon>
        <taxon>Pinopsida</taxon>
        <taxon>Pinidae</taxon>
        <taxon>Conifers II</taxon>
        <taxon>Cupressales</taxon>
        <taxon>Taxaceae</taxon>
        <taxon>Taxus</taxon>
    </lineage>
</organism>
<proteinExistence type="predicted"/>
<evidence type="ECO:0000313" key="4">
    <source>
        <dbReference type="EMBL" id="KAH9292577.1"/>
    </source>
</evidence>
<keyword evidence="5" id="KW-1185">Reference proteome</keyword>
<reference evidence="4 5" key="1">
    <citation type="journal article" date="2021" name="Nat. Plants">
        <title>The Taxus genome provides insights into paclitaxel biosynthesis.</title>
        <authorList>
            <person name="Xiong X."/>
            <person name="Gou J."/>
            <person name="Liao Q."/>
            <person name="Li Y."/>
            <person name="Zhou Q."/>
            <person name="Bi G."/>
            <person name="Li C."/>
            <person name="Du R."/>
            <person name="Wang X."/>
            <person name="Sun T."/>
            <person name="Guo L."/>
            <person name="Liang H."/>
            <person name="Lu P."/>
            <person name="Wu Y."/>
            <person name="Zhang Z."/>
            <person name="Ro D.K."/>
            <person name="Shang Y."/>
            <person name="Huang S."/>
            <person name="Yan J."/>
        </authorList>
    </citation>
    <scope>NUCLEOTIDE SEQUENCE [LARGE SCALE GENOMIC DNA]</scope>
    <source>
        <strain evidence="4">Ta-2019</strain>
    </source>
</reference>
<dbReference type="Pfam" id="PF03171">
    <property type="entry name" value="2OG-FeII_Oxy"/>
    <property type="match status" value="1"/>
</dbReference>
<dbReference type="Gene3D" id="2.60.120.330">
    <property type="entry name" value="B-lactam Antibiotic, Isopenicillin N Synthase, Chain"/>
    <property type="match status" value="1"/>
</dbReference>
<dbReference type="Proteomes" id="UP000824469">
    <property type="component" value="Unassembled WGS sequence"/>
</dbReference>
<dbReference type="PANTHER" id="PTHR47991">
    <property type="entry name" value="OXOGLUTARATE/IRON-DEPENDENT DIOXYGENASE"/>
    <property type="match status" value="1"/>
</dbReference>
<feature type="non-terminal residue" evidence="4">
    <location>
        <position position="1"/>
    </location>
</feature>
<gene>
    <name evidence="4" type="ORF">KI387_042237</name>
</gene>
<evidence type="ECO:0000256" key="1">
    <source>
        <dbReference type="ARBA" id="ARBA00022723"/>
    </source>
</evidence>
<sequence>EAIRTYTLHMADLVRKIIKIILASLDLDMETFYHSDFENFTASLRINHYEPKEISIGEEILTAHSDIGCLTILHQDNEGGLQIRSREGKWLRVNPIPNSFVINIGDCMKVNNFFSQCFVVHGIECFSDVEKSSGLIAGMDKREVSQRKASVYF</sequence>
<dbReference type="SUPFAM" id="SSF51197">
    <property type="entry name" value="Clavaminate synthase-like"/>
    <property type="match status" value="1"/>
</dbReference>
<dbReference type="InterPro" id="IPR005123">
    <property type="entry name" value="Oxoglu/Fe-dep_dioxygenase_dom"/>
</dbReference>
<evidence type="ECO:0000259" key="3">
    <source>
        <dbReference type="PROSITE" id="PS51471"/>
    </source>
</evidence>
<dbReference type="InterPro" id="IPR050295">
    <property type="entry name" value="Plant_2OG-oxidoreductases"/>
</dbReference>
<name>A0AA38C3G6_TAXCH</name>
<dbReference type="InterPro" id="IPR027443">
    <property type="entry name" value="IPNS-like_sf"/>
</dbReference>
<keyword evidence="2" id="KW-0408">Iron</keyword>
<dbReference type="EMBL" id="JAHRHJ020002874">
    <property type="protein sequence ID" value="KAH9292577.1"/>
    <property type="molecule type" value="Genomic_DNA"/>
</dbReference>
<comment type="caution">
    <text evidence="4">The sequence shown here is derived from an EMBL/GenBank/DDBJ whole genome shotgun (WGS) entry which is preliminary data.</text>
</comment>
<accession>A0AA38C3G6</accession>
<dbReference type="PROSITE" id="PS51471">
    <property type="entry name" value="FE2OG_OXY"/>
    <property type="match status" value="1"/>
</dbReference>
<dbReference type="GO" id="GO:0046872">
    <property type="term" value="F:metal ion binding"/>
    <property type="evidence" value="ECO:0007669"/>
    <property type="project" value="UniProtKB-KW"/>
</dbReference>
<keyword evidence="1" id="KW-0479">Metal-binding</keyword>
<protein>
    <recommendedName>
        <fullName evidence="3">Fe2OG dioxygenase domain-containing protein</fullName>
    </recommendedName>
</protein>
<evidence type="ECO:0000313" key="5">
    <source>
        <dbReference type="Proteomes" id="UP000824469"/>
    </source>
</evidence>
<feature type="domain" description="Fe2OG dioxygenase" evidence="3">
    <location>
        <begin position="40"/>
        <end position="153"/>
    </location>
</feature>
<evidence type="ECO:0000256" key="2">
    <source>
        <dbReference type="ARBA" id="ARBA00023004"/>
    </source>
</evidence>